<evidence type="ECO:0000256" key="2">
    <source>
        <dbReference type="ARBA" id="ARBA00007002"/>
    </source>
</evidence>
<keyword evidence="3" id="KW-0539">Nucleus</keyword>
<dbReference type="PANTHER" id="PTHR13021">
    <property type="entry name" value="PRE-MRNA-SPLICING FACTOR ISY1"/>
    <property type="match status" value="1"/>
</dbReference>
<evidence type="ECO:0000256" key="1">
    <source>
        <dbReference type="ARBA" id="ARBA00004123"/>
    </source>
</evidence>
<dbReference type="GO" id="GO:0005634">
    <property type="term" value="C:nucleus"/>
    <property type="evidence" value="ECO:0007669"/>
    <property type="project" value="UniProtKB-SubCell"/>
</dbReference>
<dbReference type="EMBL" id="AZIL01001700">
    <property type="protein sequence ID" value="EWM23267.1"/>
    <property type="molecule type" value="Genomic_DNA"/>
</dbReference>
<dbReference type="OrthoDB" id="1739576at2759"/>
<dbReference type="InterPro" id="IPR037200">
    <property type="entry name" value="Isy1_sf"/>
</dbReference>
<accession>W7TA77</accession>
<organism evidence="5 6">
    <name type="scientific">Nannochloropsis gaditana</name>
    <dbReference type="NCBI Taxonomy" id="72520"/>
    <lineage>
        <taxon>Eukaryota</taxon>
        <taxon>Sar</taxon>
        <taxon>Stramenopiles</taxon>
        <taxon>Ochrophyta</taxon>
        <taxon>Eustigmatophyceae</taxon>
        <taxon>Eustigmatales</taxon>
        <taxon>Monodopsidaceae</taxon>
        <taxon>Nannochloropsis</taxon>
    </lineage>
</organism>
<evidence type="ECO:0000313" key="6">
    <source>
        <dbReference type="Proteomes" id="UP000019335"/>
    </source>
</evidence>
<feature type="compositionally biased region" description="Acidic residues" evidence="4">
    <location>
        <begin position="199"/>
        <end position="215"/>
    </location>
</feature>
<dbReference type="Pfam" id="PF06246">
    <property type="entry name" value="Isy1"/>
    <property type="match status" value="1"/>
</dbReference>
<sequence length="272" mass="30845">MARNEEKAQAMLNKWLTMKKDLATGDKERRPFLSSDCHVLSEAERWRRQIIKEVTKKVSEVQNAGLGEHRLRDLNDQINKLLREKYHWQKRIKELGGPDYNRIEPRAYDADGRELPGGGGYRYFGAAKDLPGVKELFQKSAPKEMRRTRGDMYKGIDPDYYGYRDEEDGILLEKEREAEKEAIAAAVRQFKKRAREEKGEGEETEEGAKEEEEEERLLAQSLIAATESVAGGAAASAATSAAVKAHVPVPCQEDIMTALMEKKKRALLSKYG</sequence>
<evidence type="ECO:0000256" key="3">
    <source>
        <dbReference type="ARBA" id="ARBA00023242"/>
    </source>
</evidence>
<dbReference type="Gene3D" id="1.10.287.660">
    <property type="entry name" value="Helix hairpin bin"/>
    <property type="match status" value="1"/>
</dbReference>
<reference evidence="5 6" key="1">
    <citation type="journal article" date="2014" name="Mol. Plant">
        <title>Chromosome Scale Genome Assembly and Transcriptome Profiling of Nannochloropsis gaditana in Nitrogen Depletion.</title>
        <authorList>
            <person name="Corteggiani Carpinelli E."/>
            <person name="Telatin A."/>
            <person name="Vitulo N."/>
            <person name="Forcato C."/>
            <person name="D'Angelo M."/>
            <person name="Schiavon R."/>
            <person name="Vezzi A."/>
            <person name="Giacometti G.M."/>
            <person name="Morosinotto T."/>
            <person name="Valle G."/>
        </authorList>
    </citation>
    <scope>NUCLEOTIDE SEQUENCE [LARGE SCALE GENOMIC DNA]</scope>
    <source>
        <strain evidence="5 6">B-31</strain>
    </source>
</reference>
<name>W7TA77_9STRA</name>
<comment type="similarity">
    <text evidence="2">Belongs to the ISY1 family.</text>
</comment>
<dbReference type="InterPro" id="IPR009360">
    <property type="entry name" value="Isy1"/>
</dbReference>
<gene>
    <name evidence="5" type="ORF">Naga_100829g2</name>
</gene>
<proteinExistence type="inferred from homology"/>
<dbReference type="Proteomes" id="UP000019335">
    <property type="component" value="Chromosome 17"/>
</dbReference>
<dbReference type="GO" id="GO:0000350">
    <property type="term" value="P:generation of catalytic spliceosome for second transesterification step"/>
    <property type="evidence" value="ECO:0007669"/>
    <property type="project" value="InterPro"/>
</dbReference>
<dbReference type="FunFam" id="1.10.287.660:FF:000001">
    <property type="entry name" value="pre-mRNA-splicing factor ISY1 homolog"/>
    <property type="match status" value="1"/>
</dbReference>
<keyword evidence="6" id="KW-1185">Reference proteome</keyword>
<comment type="subcellular location">
    <subcellularLocation>
        <location evidence="1">Nucleus</location>
    </subcellularLocation>
</comment>
<protein>
    <submittedName>
        <fullName evidence="5">Pre-mrna-splicing factor isy1</fullName>
    </submittedName>
</protein>
<evidence type="ECO:0000256" key="4">
    <source>
        <dbReference type="SAM" id="MobiDB-lite"/>
    </source>
</evidence>
<comment type="caution">
    <text evidence="5">The sequence shown here is derived from an EMBL/GenBank/DDBJ whole genome shotgun (WGS) entry which is preliminary data.</text>
</comment>
<feature type="region of interest" description="Disordered" evidence="4">
    <location>
        <begin position="192"/>
        <end position="215"/>
    </location>
</feature>
<dbReference type="InterPro" id="IPR029012">
    <property type="entry name" value="Helix_hairpin_bin_sf"/>
</dbReference>
<dbReference type="SUPFAM" id="SSF140102">
    <property type="entry name" value="ISY1 domain-like"/>
    <property type="match status" value="1"/>
</dbReference>
<evidence type="ECO:0000313" key="5">
    <source>
        <dbReference type="EMBL" id="EWM23267.1"/>
    </source>
</evidence>
<dbReference type="AlphaFoldDB" id="W7TA77"/>